<protein>
    <submittedName>
        <fullName evidence="1">Uncharacterized protein</fullName>
    </submittedName>
</protein>
<accession>A0A147BET1</accession>
<proteinExistence type="predicted"/>
<organism evidence="1">
    <name type="scientific">Ixodes ricinus</name>
    <name type="common">Common tick</name>
    <name type="synonym">Acarus ricinus</name>
    <dbReference type="NCBI Taxonomy" id="34613"/>
    <lineage>
        <taxon>Eukaryota</taxon>
        <taxon>Metazoa</taxon>
        <taxon>Ecdysozoa</taxon>
        <taxon>Arthropoda</taxon>
        <taxon>Chelicerata</taxon>
        <taxon>Arachnida</taxon>
        <taxon>Acari</taxon>
        <taxon>Parasitiformes</taxon>
        <taxon>Ixodida</taxon>
        <taxon>Ixodoidea</taxon>
        <taxon>Ixodidae</taxon>
        <taxon>Ixodinae</taxon>
        <taxon>Ixodes</taxon>
    </lineage>
</organism>
<dbReference type="AlphaFoldDB" id="A0A147BET1"/>
<evidence type="ECO:0000313" key="1">
    <source>
        <dbReference type="EMBL" id="JAR89248.1"/>
    </source>
</evidence>
<name>A0A147BET1_IXORI</name>
<dbReference type="EMBL" id="GEGO01006156">
    <property type="protein sequence ID" value="JAR89248.1"/>
    <property type="molecule type" value="Transcribed_RNA"/>
</dbReference>
<reference evidence="1" key="1">
    <citation type="journal article" date="2018" name="PLoS Negl. Trop. Dis.">
        <title>Sialome diversity of ticks revealed by RNAseq of single tick salivary glands.</title>
        <authorList>
            <person name="Perner J."/>
            <person name="Kropackova S."/>
            <person name="Kopacek P."/>
            <person name="Ribeiro J.M."/>
        </authorList>
    </citation>
    <scope>NUCLEOTIDE SEQUENCE</scope>
    <source>
        <strain evidence="1">Siblings of single egg batch collected in Ceske Budejovice</strain>
        <tissue evidence="1">Salivary glands</tissue>
    </source>
</reference>
<sequence>MLPPCHSYALTRRRFLPSKNRFAFICYTDFTLQCKTFVVVHMLNDENDLLSSTIFPDQRAPYSSLESRIASATSGLKLKPSIVRCRVIQRWRRRLLSSQAAPSGCNGSCRTLLINQLSITFSPVFHHL</sequence>